<gene>
    <name evidence="2" type="ORF">FPZ08_05465</name>
</gene>
<dbReference type="Pfam" id="PF21221">
    <property type="entry name" value="B_lactamase-like_C"/>
    <property type="match status" value="1"/>
</dbReference>
<dbReference type="InterPro" id="IPR036866">
    <property type="entry name" value="RibonucZ/Hydroxyglut_hydro"/>
</dbReference>
<evidence type="ECO:0000259" key="1">
    <source>
        <dbReference type="SMART" id="SM00849"/>
    </source>
</evidence>
<dbReference type="GO" id="GO:0016787">
    <property type="term" value="F:hydrolase activity"/>
    <property type="evidence" value="ECO:0007669"/>
    <property type="project" value="UniProtKB-KW"/>
</dbReference>
<name>A0A5B8LQQ7_9HYPH</name>
<dbReference type="InterPro" id="IPR048933">
    <property type="entry name" value="B_lactamase-like_C"/>
</dbReference>
<feature type="domain" description="Metallo-beta-lactamase" evidence="1">
    <location>
        <begin position="41"/>
        <end position="257"/>
    </location>
</feature>
<dbReference type="SUPFAM" id="SSF56281">
    <property type="entry name" value="Metallo-hydrolase/oxidoreductase"/>
    <property type="match status" value="1"/>
</dbReference>
<evidence type="ECO:0000313" key="3">
    <source>
        <dbReference type="Proteomes" id="UP000315364"/>
    </source>
</evidence>
<dbReference type="KEGG" id="dea:FPZ08_05465"/>
<dbReference type="RefSeq" id="WP_146289043.1">
    <property type="nucleotide sequence ID" value="NZ_CP042304.1"/>
</dbReference>
<dbReference type="Gene3D" id="1.10.10.10">
    <property type="entry name" value="Winged helix-like DNA-binding domain superfamily/Winged helix DNA-binding domain"/>
    <property type="match status" value="1"/>
</dbReference>
<sequence>MHSHSQSLQFPFEIPPVGAAPVEVAVGLFWLRLPLPGRLDHVNAWLCDGPDGWTVIDCGMNSAETQSVWDRTFETTLAARRVSDILVTHGHVDHVGYLGTLAKRTGAAVWMSLSEHLTAGMRITEPEERIAEQAETWLTWCGCPPDESETIIANRIGIRSNFVPLPLQYRRLQTGDSFPAGGTIWEVRAFGGHAPEMITLFDPDRHLLIAADQILSHITPPITVHPGEPYGDPLQEFFASFDTLAQLPADTLVLPSHGAPFYGLHERLAQLRSHHEARLEQVEATLDTPQTPYAVARMVFARAMAGNHARQALSETLAHLNYLQRRGRVVADLDDHGVAHFSRQAD</sequence>
<dbReference type="InterPro" id="IPR050662">
    <property type="entry name" value="Sec-metab_biosynth-thioest"/>
</dbReference>
<keyword evidence="2" id="KW-0378">Hydrolase</keyword>
<dbReference type="Gene3D" id="3.60.15.10">
    <property type="entry name" value="Ribonuclease Z/Hydroxyacylglutathione hydrolase-like"/>
    <property type="match status" value="1"/>
</dbReference>
<evidence type="ECO:0000313" key="2">
    <source>
        <dbReference type="EMBL" id="QDZ10239.1"/>
    </source>
</evidence>
<protein>
    <submittedName>
        <fullName evidence="2">MBL fold metallo-hydrolase</fullName>
    </submittedName>
</protein>
<dbReference type="SMART" id="SM00849">
    <property type="entry name" value="Lactamase_B"/>
    <property type="match status" value="1"/>
</dbReference>
<dbReference type="InterPro" id="IPR036388">
    <property type="entry name" value="WH-like_DNA-bd_sf"/>
</dbReference>
<dbReference type="Pfam" id="PF00753">
    <property type="entry name" value="Lactamase_B"/>
    <property type="match status" value="1"/>
</dbReference>
<keyword evidence="3" id="KW-1185">Reference proteome</keyword>
<proteinExistence type="predicted"/>
<dbReference type="EMBL" id="CP042304">
    <property type="protein sequence ID" value="QDZ10239.1"/>
    <property type="molecule type" value="Genomic_DNA"/>
</dbReference>
<reference evidence="2 3" key="1">
    <citation type="submission" date="2019-07" db="EMBL/GenBank/DDBJ databases">
        <title>Full genome sequence of Devosia sp. Gsoil 520.</title>
        <authorList>
            <person name="Im W.-T."/>
        </authorList>
    </citation>
    <scope>NUCLEOTIDE SEQUENCE [LARGE SCALE GENOMIC DNA]</scope>
    <source>
        <strain evidence="2 3">Gsoil 520</strain>
    </source>
</reference>
<dbReference type="PANTHER" id="PTHR23131">
    <property type="entry name" value="ENDORIBONUCLEASE LACTB2"/>
    <property type="match status" value="1"/>
</dbReference>
<organism evidence="2 3">
    <name type="scientific">Devosia ginsengisoli</name>
    <dbReference type="NCBI Taxonomy" id="400770"/>
    <lineage>
        <taxon>Bacteria</taxon>
        <taxon>Pseudomonadati</taxon>
        <taxon>Pseudomonadota</taxon>
        <taxon>Alphaproteobacteria</taxon>
        <taxon>Hyphomicrobiales</taxon>
        <taxon>Devosiaceae</taxon>
        <taxon>Devosia</taxon>
    </lineage>
</organism>
<dbReference type="InterPro" id="IPR001279">
    <property type="entry name" value="Metallo-B-lactamas"/>
</dbReference>
<dbReference type="Proteomes" id="UP000315364">
    <property type="component" value="Chromosome"/>
</dbReference>
<dbReference type="AlphaFoldDB" id="A0A5B8LQQ7"/>
<accession>A0A5B8LQQ7</accession>
<dbReference type="PANTHER" id="PTHR23131:SF4">
    <property type="entry name" value="METALLO-BETA-LACTAMASE SUPERFAMILY POTEIN"/>
    <property type="match status" value="1"/>
</dbReference>
<dbReference type="OrthoDB" id="2971563at2"/>